<keyword evidence="9 14" id="KW-0175">Coiled coil</keyword>
<evidence type="ECO:0000256" key="3">
    <source>
        <dbReference type="ARBA" id="ARBA00017042"/>
    </source>
</evidence>
<feature type="compositionally biased region" description="Polar residues" evidence="15">
    <location>
        <begin position="679"/>
        <end position="691"/>
    </location>
</feature>
<dbReference type="SUPFAM" id="SSF52540">
    <property type="entry name" value="P-loop containing nucleoside triphosphate hydrolases"/>
    <property type="match status" value="1"/>
</dbReference>
<keyword evidence="18" id="KW-1185">Reference proteome</keyword>
<feature type="repeat" description="ANK" evidence="13">
    <location>
        <begin position="965"/>
        <end position="997"/>
    </location>
</feature>
<evidence type="ECO:0000256" key="9">
    <source>
        <dbReference type="ARBA" id="ARBA00023054"/>
    </source>
</evidence>
<evidence type="ECO:0000256" key="15">
    <source>
        <dbReference type="SAM" id="MobiDB-lite"/>
    </source>
</evidence>
<dbReference type="InterPro" id="IPR057568">
    <property type="entry name" value="CortBP2_NAV1-like_AAA_lid"/>
</dbReference>
<evidence type="ECO:0000256" key="6">
    <source>
        <dbReference type="ARBA" id="ARBA00022553"/>
    </source>
</evidence>
<dbReference type="SMART" id="SM00248">
    <property type="entry name" value="ANK"/>
    <property type="match status" value="5"/>
</dbReference>
<evidence type="ECO:0000259" key="16">
    <source>
        <dbReference type="SMART" id="SM00382"/>
    </source>
</evidence>
<keyword evidence="5" id="KW-0963">Cytoplasm</keyword>
<keyword evidence="8" id="KW-0770">Synapse</keyword>
<feature type="repeat" description="ANK" evidence="13">
    <location>
        <begin position="932"/>
        <end position="964"/>
    </location>
</feature>
<evidence type="ECO:0000256" key="11">
    <source>
        <dbReference type="ARBA" id="ARBA00044742"/>
    </source>
</evidence>
<dbReference type="PANTHER" id="PTHR23166">
    <property type="entry name" value="FILAMIN/GPBP-INTERACTING PROTEIN"/>
    <property type="match status" value="1"/>
</dbReference>
<feature type="compositionally biased region" description="Low complexity" evidence="15">
    <location>
        <begin position="535"/>
        <end position="546"/>
    </location>
</feature>
<keyword evidence="4" id="KW-0488">Methylation</keyword>
<dbReference type="EMBL" id="CAXITT010000003">
    <property type="protein sequence ID" value="CAL1526244.1"/>
    <property type="molecule type" value="Genomic_DNA"/>
</dbReference>
<protein>
    <recommendedName>
        <fullName evidence="3">Cortactin-binding protein 2</fullName>
    </recommendedName>
</protein>
<organism evidence="17 18">
    <name type="scientific">Lymnaea stagnalis</name>
    <name type="common">Great pond snail</name>
    <name type="synonym">Helix stagnalis</name>
    <dbReference type="NCBI Taxonomy" id="6523"/>
    <lineage>
        <taxon>Eukaryota</taxon>
        <taxon>Metazoa</taxon>
        <taxon>Spiralia</taxon>
        <taxon>Lophotrochozoa</taxon>
        <taxon>Mollusca</taxon>
        <taxon>Gastropoda</taxon>
        <taxon>Heterobranchia</taxon>
        <taxon>Euthyneura</taxon>
        <taxon>Panpulmonata</taxon>
        <taxon>Hygrophila</taxon>
        <taxon>Lymnaeoidea</taxon>
        <taxon>Lymnaeidae</taxon>
        <taxon>Lymnaea</taxon>
    </lineage>
</organism>
<feature type="region of interest" description="Disordered" evidence="15">
    <location>
        <begin position="501"/>
        <end position="553"/>
    </location>
</feature>
<evidence type="ECO:0000256" key="7">
    <source>
        <dbReference type="ARBA" id="ARBA00022737"/>
    </source>
</evidence>
<feature type="coiled-coil region" evidence="14">
    <location>
        <begin position="173"/>
        <end position="211"/>
    </location>
</feature>
<feature type="region of interest" description="Disordered" evidence="15">
    <location>
        <begin position="314"/>
        <end position="424"/>
    </location>
</feature>
<feature type="region of interest" description="Disordered" evidence="15">
    <location>
        <begin position="599"/>
        <end position="631"/>
    </location>
</feature>
<name>A0AAV2H1X5_LYMST</name>
<feature type="domain" description="AAA+ ATPase" evidence="16">
    <location>
        <begin position="1282"/>
        <end position="1442"/>
    </location>
</feature>
<evidence type="ECO:0000256" key="10">
    <source>
        <dbReference type="ARBA" id="ARBA00023273"/>
    </source>
</evidence>
<feature type="region of interest" description="Disordered" evidence="15">
    <location>
        <begin position="271"/>
        <end position="293"/>
    </location>
</feature>
<dbReference type="Pfam" id="PF25408">
    <property type="entry name" value="AAA_lid_NAV1"/>
    <property type="match status" value="1"/>
</dbReference>
<dbReference type="Gene3D" id="3.40.50.300">
    <property type="entry name" value="P-loop containing nucleotide triphosphate hydrolases"/>
    <property type="match status" value="1"/>
</dbReference>
<keyword evidence="6" id="KW-0597">Phosphoprotein</keyword>
<evidence type="ECO:0000256" key="1">
    <source>
        <dbReference type="ARBA" id="ARBA00004544"/>
    </source>
</evidence>
<feature type="region of interest" description="Disordered" evidence="15">
    <location>
        <begin position="1832"/>
        <end position="1890"/>
    </location>
</feature>
<feature type="compositionally biased region" description="Polar residues" evidence="15">
    <location>
        <begin position="1751"/>
        <end position="1760"/>
    </location>
</feature>
<feature type="compositionally biased region" description="Low complexity" evidence="15">
    <location>
        <begin position="692"/>
        <end position="719"/>
    </location>
</feature>
<feature type="compositionally biased region" description="Basic and acidic residues" evidence="15">
    <location>
        <begin position="1639"/>
        <end position="1653"/>
    </location>
</feature>
<comment type="caution">
    <text evidence="17">The sequence shown here is derived from an EMBL/GenBank/DDBJ whole genome shotgun (WGS) entry which is preliminary data.</text>
</comment>
<dbReference type="InterPro" id="IPR003593">
    <property type="entry name" value="AAA+_ATPase"/>
</dbReference>
<feature type="compositionally biased region" description="Low complexity" evidence="15">
    <location>
        <begin position="1780"/>
        <end position="1796"/>
    </location>
</feature>
<evidence type="ECO:0000256" key="13">
    <source>
        <dbReference type="PROSITE-ProRule" id="PRU00023"/>
    </source>
</evidence>
<comment type="subunit">
    <text evidence="12">Interacts with CTTN/cortactin SH3 domain. Interacts with STRN, STRN4/zinedin and MOB4/phocein; this interactions mediate the association with the STRIPAK core complex and may regulate dendritic spine distribution of the STRIPAK complex in hippocampal neurons. Activation of glutamate receptors weakens the interaction with STRN and STRN4.</text>
</comment>
<feature type="compositionally biased region" description="Basic and acidic residues" evidence="15">
    <location>
        <begin position="1848"/>
        <end position="1863"/>
    </location>
</feature>
<sequence length="1890" mass="206287">MASRNLKPSVVQGFDSANINDKMQSSTLKRQPSPDWSKADLLRLLSYFEGELQARDITIATLKAEKAKQLLYQAKYGRFGLGDPFVALQRDAEGKNDTGFDEAAIKSMYDNQLAQLENLIATQRKAQLKMREQLGNSEKRFHKVCTELEEEKQKHAQDTAQGDDVTYMLEKERERLKAEIDFEKSQNKKLEKDLKKTLASLEEERANAARHKQVAIMLIKERKNLIERIVAENQLRDEMESALTDGKSKIQNMAEGLAQESKKSLKMEAALDKQSSKFDSERESLRHRLQEEEKQTNILRAEVSRLSKQLEQLQVQLRSSTTSPSGMQARSTVSPARATNSASGRNTGIPGVVTMSSGSSPQSVSPSPNNTPPQGYSSQSSAPSAGGVRSASGLHPAHGTSKLYSAQSGNKLPDGGRIGSNSPEKEVIYRPEISSSAGSALQRGQGPGSIRIGPAVAPGMDRMEVDIGTGARVVNIPPGSGTTVTTHSGGKISFHVAGGSPQVPGQPQVRKPSFGPQASSPIGRGVPPPIPPNKPNFVSPVPGGTKPSPPPKVSVVGSSVLIQSPGQGLHTGHYSNTPGKTLGQQPQRAVQIPVTVVGGAPSTGNQPSPSGSVASVRTQVRETSPSAVRKTSQPLVDIPPLEHLSTTANVVSHPESSHSLEFLGPEMANLQKLLATMTRGETSEGNPHVTMSSAPEASSSSPLLLSSTSPHTPISQNDPSNPPSPNMNKIPPSQHAKDLQEQNNNTLKLVLDKQEMNVSTTVTAQLGAPVSVPLHIYDERTTNTPNTYMSHNILSPTAVSPSFSTMTSSPKINQPAGLVTPNQNVLINPLSLPTTVTSPSLRRKSIPSRSRSKSPTKALLHHSRSSSLHKVLAAHESSIPGSLGSSVFQPLTSPSPLDDRLPDVHQKSALGDVIALHQILTSPTAVNLALKDGTTPLHTAVENEQEASLKVLLSYGASPNCFRDGNLTPLHIAAMKGYSGCLGLLLSVGAKVNLASATDQTPLHLAVKAGQLDCCQILLRYDADVLWTGQDGLTSIHYAVQHNHPDILKLLLDKLGLPSSPRDSDVGYQIVGITDKDGWTVAHMAAYLPKPDCLAVLTENLPLDLDAKDKLGRSARAIASASCRDALANLDQLVAPVMKVQVELRYILETKTVSNVQVGFMEISPGMGWRNLEHNLRATLDVYLAQLDAGLKTRRITRLEVDSDKGFTLGLTVANIKQFEMGFYKWTPGMQTDTAPYAMLTNNQYKRITIIVDDAGNMSELIAFDVLQPVANINNYLRLLEQYKSVIFYGPAGSGKSYLAQRLAQSIAAQEMAQGRKPGIYQLSLEPGYSWASFLTFLKQKSCVVPINRGHENIAPILVLDNLEAVDIAQMFGELLDAMEYRGIKHAFFLRGNDPVENGMHYLTDQFYLIGTMNKSRSLGVDLSILPRFRWVQFRLDTEPLRGLLARHFLRRICNTYHGQFPSPEDPVLRSVEWIVCVWQRLNDSLNKLGLLDVVLGPCMFFKCPLEKQDHELILEWMKTLWNQQIAPRVREAVKRGTGSESPTDGQQKVANTALYVLMQRSVMLGCPLVGQEKESYLKGFSGSNELSISLKPGDRSRVTSLTSPTSPRNSLLKHDPSSSLQSRRWRSEGDRSQAALVPEDKERNGREERRPDNSLLASNIKRRSLSESSVNKAAQQEQEQRHIDNTQIPFSHHAKVAKLEVKSPKFVSIASAFRSPVLNHLQHQPDLEETPQPGPTVHKTGRVSPLLSLVTSSRNTGPNISPKKSRSSENITTSGLYGGSSKPKSPFSFSLSTPRSSLSSFKFLDNVSSEGADRAILTEQMPDFSVFDQVPTPTDERSQGFVFVKQAESKDTNSEKEDDVWSRRTHLLAPEQVGDNIRKENPRHKSVPS</sequence>
<feature type="repeat" description="ANK" evidence="13">
    <location>
        <begin position="1031"/>
        <end position="1054"/>
    </location>
</feature>
<evidence type="ECO:0000256" key="5">
    <source>
        <dbReference type="ARBA" id="ARBA00022490"/>
    </source>
</evidence>
<dbReference type="InterPro" id="IPR002110">
    <property type="entry name" value="Ankyrin_rpt"/>
</dbReference>
<feature type="region of interest" description="Disordered" evidence="15">
    <location>
        <begin position="1589"/>
        <end position="1690"/>
    </location>
</feature>
<proteinExistence type="predicted"/>
<evidence type="ECO:0000256" key="14">
    <source>
        <dbReference type="SAM" id="Coils"/>
    </source>
</evidence>
<feature type="compositionally biased region" description="Basic residues" evidence="15">
    <location>
        <begin position="841"/>
        <end position="864"/>
    </location>
</feature>
<evidence type="ECO:0000313" key="18">
    <source>
        <dbReference type="Proteomes" id="UP001497497"/>
    </source>
</evidence>
<accession>A0AAV2H1X5</accession>
<dbReference type="CDD" id="cd00009">
    <property type="entry name" value="AAA"/>
    <property type="match status" value="1"/>
</dbReference>
<dbReference type="PROSITE" id="PS50088">
    <property type="entry name" value="ANK_REPEAT"/>
    <property type="match status" value="4"/>
</dbReference>
<keyword evidence="13" id="KW-0040">ANK repeat</keyword>
<dbReference type="PROSITE" id="PS50297">
    <property type="entry name" value="ANK_REP_REGION"/>
    <property type="match status" value="4"/>
</dbReference>
<evidence type="ECO:0000256" key="12">
    <source>
        <dbReference type="ARBA" id="ARBA00044767"/>
    </source>
</evidence>
<evidence type="ECO:0000256" key="8">
    <source>
        <dbReference type="ARBA" id="ARBA00023018"/>
    </source>
</evidence>
<dbReference type="Pfam" id="PF12796">
    <property type="entry name" value="Ank_2"/>
    <property type="match status" value="2"/>
</dbReference>
<dbReference type="SMART" id="SM00382">
    <property type="entry name" value="AAA"/>
    <property type="match status" value="1"/>
</dbReference>
<evidence type="ECO:0000256" key="4">
    <source>
        <dbReference type="ARBA" id="ARBA00022481"/>
    </source>
</evidence>
<evidence type="ECO:0000256" key="2">
    <source>
        <dbReference type="ARBA" id="ARBA00004552"/>
    </source>
</evidence>
<evidence type="ECO:0000313" key="17">
    <source>
        <dbReference type="EMBL" id="CAL1526244.1"/>
    </source>
</evidence>
<reference evidence="17 18" key="1">
    <citation type="submission" date="2024-04" db="EMBL/GenBank/DDBJ databases">
        <authorList>
            <consortium name="Genoscope - CEA"/>
            <person name="William W."/>
        </authorList>
    </citation>
    <scope>NUCLEOTIDE SEQUENCE [LARGE SCALE GENOMIC DNA]</scope>
</reference>
<dbReference type="SUPFAM" id="SSF48403">
    <property type="entry name" value="Ankyrin repeat"/>
    <property type="match status" value="1"/>
</dbReference>
<feature type="compositionally biased region" description="Low complexity" evidence="15">
    <location>
        <begin position="353"/>
        <end position="374"/>
    </location>
</feature>
<dbReference type="InterPro" id="IPR036770">
    <property type="entry name" value="Ankyrin_rpt-contain_sf"/>
</dbReference>
<feature type="region of interest" description="Disordered" evidence="15">
    <location>
        <begin position="679"/>
        <end position="739"/>
    </location>
</feature>
<comment type="function">
    <text evidence="11">Regulates the dendritic spine distribution of CTTN/cortactin in hippocampal neurons, and thus controls dendritic spinogenesis and dendritic spine maintenance. Associates with the striatin-interacting phosphatase and kinase (STRIPAK) core complex to regulate dendritic spine distribution of the STRIPAK complex in hippocampal neurons.</text>
</comment>
<comment type="subcellular location">
    <subcellularLocation>
        <location evidence="2">Cell projection</location>
        <location evidence="2">Dendritic spine</location>
    </subcellularLocation>
    <subcellularLocation>
        <location evidence="1">Cytoplasm</location>
        <location evidence="1">Cell cortex</location>
    </subcellularLocation>
</comment>
<dbReference type="Gene3D" id="1.25.40.20">
    <property type="entry name" value="Ankyrin repeat-containing domain"/>
    <property type="match status" value="2"/>
</dbReference>
<dbReference type="InterPro" id="IPR050719">
    <property type="entry name" value="Cortactin-Actin_Reg"/>
</dbReference>
<feature type="compositionally biased region" description="Polar residues" evidence="15">
    <location>
        <begin position="314"/>
        <end position="346"/>
    </location>
</feature>
<feature type="compositionally biased region" description="Polar residues" evidence="15">
    <location>
        <begin position="1599"/>
        <end position="1610"/>
    </location>
</feature>
<feature type="region of interest" description="Disordered" evidence="15">
    <location>
        <begin position="1751"/>
        <end position="1796"/>
    </location>
</feature>
<feature type="compositionally biased region" description="Polar residues" evidence="15">
    <location>
        <begin position="602"/>
        <end position="631"/>
    </location>
</feature>
<dbReference type="InterPro" id="IPR019131">
    <property type="entry name" value="Cortactin-binding_p2_N"/>
</dbReference>
<dbReference type="GO" id="GO:0043197">
    <property type="term" value="C:dendritic spine"/>
    <property type="evidence" value="ECO:0007669"/>
    <property type="project" value="UniProtKB-SubCell"/>
</dbReference>
<gene>
    <name evidence="17" type="ORF">GSLYS_00000421001</name>
</gene>
<dbReference type="InterPro" id="IPR027417">
    <property type="entry name" value="P-loop_NTPase"/>
</dbReference>
<feature type="repeat" description="ANK" evidence="13">
    <location>
        <begin position="998"/>
        <end position="1025"/>
    </location>
</feature>
<keyword evidence="7" id="KW-0677">Repeat</keyword>
<dbReference type="Pfam" id="PF09727">
    <property type="entry name" value="CortBP2"/>
    <property type="match status" value="1"/>
</dbReference>
<dbReference type="Proteomes" id="UP001497497">
    <property type="component" value="Unassembled WGS sequence"/>
</dbReference>
<dbReference type="GO" id="GO:0005938">
    <property type="term" value="C:cell cortex"/>
    <property type="evidence" value="ECO:0007669"/>
    <property type="project" value="UniProtKB-SubCell"/>
</dbReference>
<dbReference type="PANTHER" id="PTHR23166:SF5">
    <property type="entry name" value="CTTNBP2 N-TERMINAL-LIKE PROTEIN"/>
    <property type="match status" value="1"/>
</dbReference>
<keyword evidence="10" id="KW-0966">Cell projection</keyword>
<feature type="compositionally biased region" description="Polar residues" evidence="15">
    <location>
        <begin position="1667"/>
        <end position="1678"/>
    </location>
</feature>
<feature type="region of interest" description="Disordered" evidence="15">
    <location>
        <begin position="830"/>
        <end position="866"/>
    </location>
</feature>